<dbReference type="AlphaFoldDB" id="A0A8E2F451"/>
<name>A0A8E2F451_9PEZI</name>
<dbReference type="OrthoDB" id="3532430at2759"/>
<gene>
    <name evidence="3" type="ORF">AOQ84DRAFT_220598</name>
</gene>
<proteinExistence type="predicted"/>
<dbReference type="Proteomes" id="UP000250140">
    <property type="component" value="Unassembled WGS sequence"/>
</dbReference>
<feature type="region of interest" description="Disordered" evidence="2">
    <location>
        <begin position="177"/>
        <end position="222"/>
    </location>
</feature>
<feature type="non-terminal residue" evidence="3">
    <location>
        <position position="1"/>
    </location>
</feature>
<feature type="coiled-coil region" evidence="1">
    <location>
        <begin position="432"/>
        <end position="459"/>
    </location>
</feature>
<dbReference type="EMBL" id="KV749394">
    <property type="protein sequence ID" value="OCL09613.1"/>
    <property type="molecule type" value="Genomic_DNA"/>
</dbReference>
<organism evidence="3 4">
    <name type="scientific">Glonium stellatum</name>
    <dbReference type="NCBI Taxonomy" id="574774"/>
    <lineage>
        <taxon>Eukaryota</taxon>
        <taxon>Fungi</taxon>
        <taxon>Dikarya</taxon>
        <taxon>Ascomycota</taxon>
        <taxon>Pezizomycotina</taxon>
        <taxon>Dothideomycetes</taxon>
        <taxon>Pleosporomycetidae</taxon>
        <taxon>Gloniales</taxon>
        <taxon>Gloniaceae</taxon>
        <taxon>Glonium</taxon>
    </lineage>
</organism>
<sequence length="680" mass="75472">MHSEWITPENGRNSAAIGGGEKIAFMLKQESGVESGADSDLRDAVMKCKGSATVQYPTWRDSEADHVMARIRNSSNHYDGPGDAPPPRGVRRKRQSRTPSADLPRRNSISSHRAASEGINHTPSSPAPTDDFSPKKRIKRTIVDDATQLNQELQSALLHHDHADTIQVVVGKHATKRTRFSDPGPTVDLDATAAATTPRRSPSSGLTPHLNRTTLAQPTKSGRNARLSLPAQLHSSQAGGDNAARELQFMPLRAILDDRMRRRLRRSHLSEEVNHIEEHKKEDVRNRLELESLRRQVREKDERVKELMLEFEIQRQMGIDINDNDDRVKQMEEELARLKKEISDHRAHGIFSGSERGDSLDVDMDDDDDDNNDLVLVAPEDINVSQEDMHATPHETGFYSSQTSMTRFTGSQLISEAATQASLPDSAHEADIVRFEDAIASLAREAADAKAALQILSIELQGLGFADPEAGCDVILQSIRTSFREARAQLEYLLPGDTPTNLENSALLAALTAHIKGLMAELKDKTGLVEQHNQMEKVLQTQNTGLLNKLAEVDARKSALEQQWHVLDVTSEERQRTIIELEDELAAMHAAMDGRDKDITEMDARIDALEDDAQTQTLSIARLQAALDSYRAEVTKLESLVATLEADHQAQIAQIERDYGNQIAELEARLAAERDARDAA</sequence>
<evidence type="ECO:0000256" key="2">
    <source>
        <dbReference type="SAM" id="MobiDB-lite"/>
    </source>
</evidence>
<feature type="coiled-coil region" evidence="1">
    <location>
        <begin position="606"/>
        <end position="676"/>
    </location>
</feature>
<feature type="coiled-coil region" evidence="1">
    <location>
        <begin position="276"/>
        <end position="348"/>
    </location>
</feature>
<reference evidence="3 4" key="1">
    <citation type="journal article" date="2016" name="Nat. Commun.">
        <title>Ectomycorrhizal ecology is imprinted in the genome of the dominant symbiotic fungus Cenococcum geophilum.</title>
        <authorList>
            <consortium name="DOE Joint Genome Institute"/>
            <person name="Peter M."/>
            <person name="Kohler A."/>
            <person name="Ohm R.A."/>
            <person name="Kuo A."/>
            <person name="Krutzmann J."/>
            <person name="Morin E."/>
            <person name="Arend M."/>
            <person name="Barry K.W."/>
            <person name="Binder M."/>
            <person name="Choi C."/>
            <person name="Clum A."/>
            <person name="Copeland A."/>
            <person name="Grisel N."/>
            <person name="Haridas S."/>
            <person name="Kipfer T."/>
            <person name="LaButti K."/>
            <person name="Lindquist E."/>
            <person name="Lipzen A."/>
            <person name="Maire R."/>
            <person name="Meier B."/>
            <person name="Mihaltcheva S."/>
            <person name="Molinier V."/>
            <person name="Murat C."/>
            <person name="Poggeler S."/>
            <person name="Quandt C.A."/>
            <person name="Sperisen C."/>
            <person name="Tritt A."/>
            <person name="Tisserant E."/>
            <person name="Crous P.W."/>
            <person name="Henrissat B."/>
            <person name="Nehls U."/>
            <person name="Egli S."/>
            <person name="Spatafora J.W."/>
            <person name="Grigoriev I.V."/>
            <person name="Martin F.M."/>
        </authorList>
    </citation>
    <scope>NUCLEOTIDE SEQUENCE [LARGE SCALE GENOMIC DNA]</scope>
    <source>
        <strain evidence="3 4">CBS 207.34</strain>
    </source>
</reference>
<dbReference type="Gene3D" id="1.10.287.1490">
    <property type="match status" value="1"/>
</dbReference>
<feature type="compositionally biased region" description="Polar residues" evidence="2">
    <location>
        <begin position="107"/>
        <end position="124"/>
    </location>
</feature>
<evidence type="ECO:0000313" key="3">
    <source>
        <dbReference type="EMBL" id="OCL09613.1"/>
    </source>
</evidence>
<keyword evidence="4" id="KW-1185">Reference proteome</keyword>
<evidence type="ECO:0000313" key="4">
    <source>
        <dbReference type="Proteomes" id="UP000250140"/>
    </source>
</evidence>
<keyword evidence="1" id="KW-0175">Coiled coil</keyword>
<feature type="region of interest" description="Disordered" evidence="2">
    <location>
        <begin position="72"/>
        <end position="135"/>
    </location>
</feature>
<feature type="compositionally biased region" description="Low complexity" evidence="2">
    <location>
        <begin position="191"/>
        <end position="204"/>
    </location>
</feature>
<evidence type="ECO:0000256" key="1">
    <source>
        <dbReference type="SAM" id="Coils"/>
    </source>
</evidence>
<protein>
    <submittedName>
        <fullName evidence="3">Uncharacterized protein</fullName>
    </submittedName>
</protein>
<accession>A0A8E2F451</accession>
<feature type="compositionally biased region" description="Polar residues" evidence="2">
    <location>
        <begin position="210"/>
        <end position="222"/>
    </location>
</feature>